<dbReference type="GO" id="GO:0016477">
    <property type="term" value="P:cell migration"/>
    <property type="evidence" value="ECO:0007669"/>
    <property type="project" value="TreeGrafter"/>
</dbReference>
<sequence>MSKINSLLVYSNLQNLASFQKLNISSGLHRPGRYCIVSHLENPEKCFKCDSRQHWSYVEPGNVSHRIENVVKENYGDRTQNWWQSENGVQNVSIRLDLEAEFHFTHLIMVFRSFRPAAMFIERSKDFGKTWSTYRYFAYDCASSFPDVKEGPPRNHKDVICTKKYSDVAPSTGGELVYKVVSPHIRTEDPYAPDIAELLKITNLRINFTRLHSLGDNLLDYRPEIDEKYWYAVYEIVVRGSCSCYGHAQRCVPVGDETILTAK</sequence>
<dbReference type="GO" id="GO:0043256">
    <property type="term" value="C:laminin complex"/>
    <property type="evidence" value="ECO:0007669"/>
    <property type="project" value="TreeGrafter"/>
</dbReference>
<protein>
    <submittedName>
        <fullName evidence="8">Laminin N-terminal domain-containing protein</fullName>
    </submittedName>
</protein>
<evidence type="ECO:0000256" key="2">
    <source>
        <dbReference type="ARBA" id="ARBA00022869"/>
    </source>
</evidence>
<dbReference type="GO" id="GO:0009887">
    <property type="term" value="P:animal organ morphogenesis"/>
    <property type="evidence" value="ECO:0007669"/>
    <property type="project" value="TreeGrafter"/>
</dbReference>
<evidence type="ECO:0000256" key="1">
    <source>
        <dbReference type="ARBA" id="ARBA00004302"/>
    </source>
</evidence>
<reference evidence="8" key="1">
    <citation type="submission" date="2022-11" db="UniProtKB">
        <authorList>
            <consortium name="WormBaseParasite"/>
        </authorList>
    </citation>
    <scope>IDENTIFICATION</scope>
</reference>
<keyword evidence="2" id="KW-0272">Extracellular matrix</keyword>
<dbReference type="GO" id="GO:0070831">
    <property type="term" value="P:basement membrane assembly"/>
    <property type="evidence" value="ECO:0007669"/>
    <property type="project" value="TreeGrafter"/>
</dbReference>
<evidence type="ECO:0000313" key="8">
    <source>
        <dbReference type="WBParaSite" id="scaffold24354_cov147.g20258"/>
    </source>
</evidence>
<feature type="domain" description="Laminin N-terminal" evidence="6">
    <location>
        <begin position="1"/>
        <end position="241"/>
    </location>
</feature>
<name>A0A915M248_MELJA</name>
<evidence type="ECO:0000259" key="6">
    <source>
        <dbReference type="PROSITE" id="PS51117"/>
    </source>
</evidence>
<dbReference type="AlphaFoldDB" id="A0A915M248"/>
<dbReference type="GO" id="GO:0007411">
    <property type="term" value="P:axon guidance"/>
    <property type="evidence" value="ECO:0007669"/>
    <property type="project" value="TreeGrafter"/>
</dbReference>
<dbReference type="FunFam" id="2.60.120.260:FF:000010">
    <property type="entry name" value="Laminin subunit beta 1"/>
    <property type="match status" value="1"/>
</dbReference>
<dbReference type="InterPro" id="IPR008211">
    <property type="entry name" value="Laminin_N"/>
</dbReference>
<organism evidence="7 8">
    <name type="scientific">Meloidogyne javanica</name>
    <name type="common">Root-knot nematode worm</name>
    <dbReference type="NCBI Taxonomy" id="6303"/>
    <lineage>
        <taxon>Eukaryota</taxon>
        <taxon>Metazoa</taxon>
        <taxon>Ecdysozoa</taxon>
        <taxon>Nematoda</taxon>
        <taxon>Chromadorea</taxon>
        <taxon>Rhabditida</taxon>
        <taxon>Tylenchina</taxon>
        <taxon>Tylenchomorpha</taxon>
        <taxon>Tylenchoidea</taxon>
        <taxon>Meloidogynidae</taxon>
        <taxon>Meloidogyninae</taxon>
        <taxon>Meloidogyne</taxon>
        <taxon>Meloidogyne incognita group</taxon>
    </lineage>
</organism>
<dbReference type="InterPro" id="IPR050440">
    <property type="entry name" value="Laminin/Netrin_ECM"/>
</dbReference>
<dbReference type="GO" id="GO:0034446">
    <property type="term" value="P:substrate adhesion-dependent cell spreading"/>
    <property type="evidence" value="ECO:0007669"/>
    <property type="project" value="TreeGrafter"/>
</dbReference>
<accession>A0A915M248</accession>
<keyword evidence="7" id="KW-1185">Reference proteome</keyword>
<dbReference type="GO" id="GO:0009888">
    <property type="term" value="P:tissue development"/>
    <property type="evidence" value="ECO:0007669"/>
    <property type="project" value="TreeGrafter"/>
</dbReference>
<evidence type="ECO:0000313" key="7">
    <source>
        <dbReference type="Proteomes" id="UP000887561"/>
    </source>
</evidence>
<dbReference type="PANTHER" id="PTHR10574">
    <property type="entry name" value="NETRIN/LAMININ-RELATED"/>
    <property type="match status" value="1"/>
</dbReference>
<keyword evidence="3" id="KW-0130">Cell adhesion</keyword>
<evidence type="ECO:0000256" key="3">
    <source>
        <dbReference type="ARBA" id="ARBA00022889"/>
    </source>
</evidence>
<dbReference type="Pfam" id="PF00055">
    <property type="entry name" value="Laminin_N"/>
    <property type="match status" value="1"/>
</dbReference>
<dbReference type="Gene3D" id="2.60.120.260">
    <property type="entry name" value="Galactose-binding domain-like"/>
    <property type="match status" value="1"/>
</dbReference>
<dbReference type="PROSITE" id="PS51117">
    <property type="entry name" value="LAMININ_NTER"/>
    <property type="match status" value="1"/>
</dbReference>
<evidence type="ECO:0000256" key="5">
    <source>
        <dbReference type="ARBA" id="ARBA00023292"/>
    </source>
</evidence>
<dbReference type="Proteomes" id="UP000887561">
    <property type="component" value="Unplaced"/>
</dbReference>
<dbReference type="PANTHER" id="PTHR10574:SF375">
    <property type="entry name" value="LAMININ SUBUNIT BETA-1"/>
    <property type="match status" value="1"/>
</dbReference>
<proteinExistence type="predicted"/>
<keyword evidence="2" id="KW-0084">Basement membrane</keyword>
<keyword evidence="2" id="KW-0964">Secreted</keyword>
<dbReference type="WBParaSite" id="scaffold24354_cov147.g20258">
    <property type="protein sequence ID" value="scaffold24354_cov147.g20258"/>
    <property type="gene ID" value="scaffold24354_cov147.g20258"/>
</dbReference>
<keyword evidence="5" id="KW-0424">Laminin EGF-like domain</keyword>
<evidence type="ECO:0000256" key="4">
    <source>
        <dbReference type="ARBA" id="ARBA00023157"/>
    </source>
</evidence>
<comment type="subcellular location">
    <subcellularLocation>
        <location evidence="1">Secreted</location>
        <location evidence="1">Extracellular space</location>
        <location evidence="1">Extracellular matrix</location>
        <location evidence="1">Basement membrane</location>
    </subcellularLocation>
</comment>
<dbReference type="SMART" id="SM00136">
    <property type="entry name" value="LamNT"/>
    <property type="match status" value="1"/>
</dbReference>
<keyword evidence="4" id="KW-1015">Disulfide bond</keyword>